<dbReference type="Proteomes" id="UP001634007">
    <property type="component" value="Unassembled WGS sequence"/>
</dbReference>
<dbReference type="InterPro" id="IPR046960">
    <property type="entry name" value="PPR_At4g14850-like_plant"/>
</dbReference>
<accession>A0ABD3IWD4</accession>
<keyword evidence="2" id="KW-0677">Repeat</keyword>
<name>A0ABD3IWD4_EUCGL</name>
<reference evidence="6 7" key="1">
    <citation type="submission" date="2024-11" db="EMBL/GenBank/DDBJ databases">
        <title>Chromosome-level genome assembly of Eucalyptus globulus Labill. provides insights into its genome evolution.</title>
        <authorList>
            <person name="Li X."/>
        </authorList>
    </citation>
    <scope>NUCLEOTIDE SEQUENCE [LARGE SCALE GENOMIC DNA]</scope>
    <source>
        <strain evidence="6">CL2024</strain>
        <tissue evidence="6">Fresh tender leaves</tissue>
    </source>
</reference>
<feature type="domain" description="DYW" evidence="5">
    <location>
        <begin position="361"/>
        <end position="453"/>
    </location>
</feature>
<dbReference type="Pfam" id="PF14432">
    <property type="entry name" value="DYW_deaminase"/>
    <property type="match status" value="1"/>
</dbReference>
<protein>
    <recommendedName>
        <fullName evidence="5">DYW domain-containing protein</fullName>
    </recommendedName>
</protein>
<proteinExistence type="inferred from homology"/>
<organism evidence="6 7">
    <name type="scientific">Eucalyptus globulus</name>
    <name type="common">Tasmanian blue gum</name>
    <dbReference type="NCBI Taxonomy" id="34317"/>
    <lineage>
        <taxon>Eukaryota</taxon>
        <taxon>Viridiplantae</taxon>
        <taxon>Streptophyta</taxon>
        <taxon>Embryophyta</taxon>
        <taxon>Tracheophyta</taxon>
        <taxon>Spermatophyta</taxon>
        <taxon>Magnoliopsida</taxon>
        <taxon>eudicotyledons</taxon>
        <taxon>Gunneridae</taxon>
        <taxon>Pentapetalae</taxon>
        <taxon>rosids</taxon>
        <taxon>malvids</taxon>
        <taxon>Myrtales</taxon>
        <taxon>Myrtaceae</taxon>
        <taxon>Myrtoideae</taxon>
        <taxon>Eucalypteae</taxon>
        <taxon>Eucalyptus</taxon>
    </lineage>
</organism>
<dbReference type="Pfam" id="PF01535">
    <property type="entry name" value="PPR"/>
    <property type="match status" value="2"/>
</dbReference>
<dbReference type="Gene3D" id="1.25.40.10">
    <property type="entry name" value="Tetratricopeptide repeat domain"/>
    <property type="match status" value="2"/>
</dbReference>
<dbReference type="NCBIfam" id="TIGR00756">
    <property type="entry name" value="PPR"/>
    <property type="match status" value="2"/>
</dbReference>
<comment type="caution">
    <text evidence="6">The sequence shown here is derived from an EMBL/GenBank/DDBJ whole genome shotgun (WGS) entry which is preliminary data.</text>
</comment>
<keyword evidence="7" id="KW-1185">Reference proteome</keyword>
<gene>
    <name evidence="6" type="ORF">ACJRO7_003245</name>
</gene>
<evidence type="ECO:0000256" key="1">
    <source>
        <dbReference type="ARBA" id="ARBA00006643"/>
    </source>
</evidence>
<feature type="signal peptide" evidence="4">
    <location>
        <begin position="1"/>
        <end position="21"/>
    </location>
</feature>
<dbReference type="EMBL" id="JBJKBG010000010">
    <property type="protein sequence ID" value="KAL3718075.1"/>
    <property type="molecule type" value="Genomic_DNA"/>
</dbReference>
<sequence length="456" mass="51168">MAASACHARVICLGLDMVVNAYSKCGVTSLARKVFEEMLHRTWFLGMTIFSSCTRVGEFAVSSVLCACVATRVVLTKSAMGSNVFVKMTLVDVYVKCGLIGDANLVFEFLRKRGAVSRMVGYVQHDIYEEALLLFYRAHVVGLKYDQFMVSSAISACADLATLIEGKQVRALTCNSGAALMNAMISSFAKYTRPLKAMILYEKMQRMGIYPSEVTYVSMLSACSHMGLVENGRRYFALMIRDHNLSPNAGLVDEAYDMIIPMPFDATPSIWELLLASCRISGNLGNVEVTVKKLFELEPHIAGNHILLSNTYSANKMWDGVKKEKGKSWIHSFVAGDRFHPEIVNVYLKFDDLSKEVVKGGYRAKTENDIHDLEEIKNQKLLRYRSEKLAFVFALLCLPQSAPIKFMRNLRICADCHLFMTIVSGITSRVIIVRDANRFHHFLDECCSCANFWTKC</sequence>
<evidence type="ECO:0000256" key="2">
    <source>
        <dbReference type="ARBA" id="ARBA00022737"/>
    </source>
</evidence>
<dbReference type="InterPro" id="IPR011990">
    <property type="entry name" value="TPR-like_helical_dom_sf"/>
</dbReference>
<evidence type="ECO:0000313" key="7">
    <source>
        <dbReference type="Proteomes" id="UP001634007"/>
    </source>
</evidence>
<comment type="similarity">
    <text evidence="1">Belongs to the PPR family. PCMP-H subfamily.</text>
</comment>
<dbReference type="Pfam" id="PF13041">
    <property type="entry name" value="PPR_2"/>
    <property type="match status" value="1"/>
</dbReference>
<dbReference type="InterPro" id="IPR032867">
    <property type="entry name" value="DYW_dom"/>
</dbReference>
<evidence type="ECO:0000259" key="5">
    <source>
        <dbReference type="Pfam" id="PF14432"/>
    </source>
</evidence>
<dbReference type="PANTHER" id="PTHR47926">
    <property type="entry name" value="PENTATRICOPEPTIDE REPEAT-CONTAINING PROTEIN"/>
    <property type="match status" value="1"/>
</dbReference>
<feature type="repeat" description="PPR" evidence="3">
    <location>
        <begin position="212"/>
        <end position="247"/>
    </location>
</feature>
<dbReference type="PROSITE" id="PS51375">
    <property type="entry name" value="PPR"/>
    <property type="match status" value="2"/>
</dbReference>
<feature type="repeat" description="PPR" evidence="3">
    <location>
        <begin position="177"/>
        <end position="211"/>
    </location>
</feature>
<evidence type="ECO:0000256" key="3">
    <source>
        <dbReference type="PROSITE-ProRule" id="PRU00708"/>
    </source>
</evidence>
<dbReference type="AlphaFoldDB" id="A0ABD3IWD4"/>
<evidence type="ECO:0000313" key="6">
    <source>
        <dbReference type="EMBL" id="KAL3718075.1"/>
    </source>
</evidence>
<keyword evidence="4" id="KW-0732">Signal</keyword>
<evidence type="ECO:0000256" key="4">
    <source>
        <dbReference type="SAM" id="SignalP"/>
    </source>
</evidence>
<feature type="chain" id="PRO_5044893131" description="DYW domain-containing protein" evidence="4">
    <location>
        <begin position="22"/>
        <end position="456"/>
    </location>
</feature>
<dbReference type="InterPro" id="IPR002885">
    <property type="entry name" value="PPR_rpt"/>
</dbReference>
<dbReference type="PANTHER" id="PTHR47926:SF542">
    <property type="entry name" value="PENTATRICOPEPTIDE REPEAT-CONTAINING PROTEIN"/>
    <property type="match status" value="1"/>
</dbReference>